<dbReference type="Proteomes" id="UP000234342">
    <property type="component" value="Unassembled WGS sequence"/>
</dbReference>
<feature type="binding site" evidence="10">
    <location>
        <begin position="51"/>
        <end position="55"/>
    </location>
    <ligand>
        <name>4-amino-2-methyl-5-(diphosphooxymethyl)pyrimidine</name>
        <dbReference type="ChEBI" id="CHEBI:57841"/>
    </ligand>
</feature>
<evidence type="ECO:0000256" key="12">
    <source>
        <dbReference type="RuleBase" id="RU004253"/>
    </source>
</evidence>
<sequence>MSEASCEANSRLAGIDTRLYLVTDSTQCREAGRSVADTVREAVAGGVGIVQVRDKDIDDDAFYTLTREVIAAVDGATADSATADGTACGEKRRVPVVLNDRVAVAQRLLAEGSLVDIHVGQTDTPVEQVRDLVGPEPLIGLSAANGAEFSAARESGVVDLVGIGPVYDTTTKTDAPDGIGPDRLGELVGEAGLPAVAIGGISTSRAAELRGRGLIGICVVSAICRADDPRAAAKQLLAAFGDGQVTLADGQATLADGQVTLADGRAEAAQ</sequence>
<dbReference type="SUPFAM" id="SSF51391">
    <property type="entry name" value="Thiamin phosphate synthase"/>
    <property type="match status" value="1"/>
</dbReference>
<dbReference type="HAMAP" id="MF_00097">
    <property type="entry name" value="TMP_synthase"/>
    <property type="match status" value="1"/>
</dbReference>
<evidence type="ECO:0000313" key="15">
    <source>
        <dbReference type="Proteomes" id="UP000234342"/>
    </source>
</evidence>
<name>A0A2H1JNR2_9MICO</name>
<dbReference type="Pfam" id="PF02581">
    <property type="entry name" value="TMP-TENI"/>
    <property type="match status" value="1"/>
</dbReference>
<dbReference type="GO" id="GO:0000287">
    <property type="term" value="F:magnesium ion binding"/>
    <property type="evidence" value="ECO:0007669"/>
    <property type="project" value="UniProtKB-UniRule"/>
</dbReference>
<evidence type="ECO:0000256" key="4">
    <source>
        <dbReference type="ARBA" id="ARBA00022723"/>
    </source>
</evidence>
<feature type="binding site" evidence="10">
    <location>
        <position position="99"/>
    </location>
    <ligand>
        <name>4-amino-2-methyl-5-(diphosphooxymethyl)pyrimidine</name>
        <dbReference type="ChEBI" id="CHEBI:57841"/>
    </ligand>
</feature>
<comment type="cofactor">
    <cofactor evidence="10">
        <name>Mg(2+)</name>
        <dbReference type="ChEBI" id="CHEBI:18420"/>
    </cofactor>
    <text evidence="10">Binds 1 Mg(2+) ion per subunit.</text>
</comment>
<evidence type="ECO:0000256" key="10">
    <source>
        <dbReference type="HAMAP-Rule" id="MF_00097"/>
    </source>
</evidence>
<feature type="binding site" evidence="10">
    <location>
        <position position="123"/>
    </location>
    <ligand>
        <name>Mg(2+)</name>
        <dbReference type="ChEBI" id="CHEBI:18420"/>
    </ligand>
</feature>
<feature type="binding site" evidence="10">
    <location>
        <position position="100"/>
    </location>
    <ligand>
        <name>Mg(2+)</name>
        <dbReference type="ChEBI" id="CHEBI:18420"/>
    </ligand>
</feature>
<accession>A0A2H1JNR2</accession>
<keyword evidence="4 10" id="KW-0479">Metal-binding</keyword>
<feature type="binding site" evidence="10">
    <location>
        <position position="172"/>
    </location>
    <ligand>
        <name>4-amino-2-methyl-5-(diphosphooxymethyl)pyrimidine</name>
        <dbReference type="ChEBI" id="CHEBI:57841"/>
    </ligand>
</feature>
<gene>
    <name evidence="10" type="primary">thiE</name>
    <name evidence="14" type="ORF">BANT10_02210</name>
</gene>
<dbReference type="InterPro" id="IPR022998">
    <property type="entry name" value="ThiamineP_synth_TenI"/>
</dbReference>
<keyword evidence="15" id="KW-1185">Reference proteome</keyword>
<dbReference type="GO" id="GO:0009228">
    <property type="term" value="P:thiamine biosynthetic process"/>
    <property type="evidence" value="ECO:0007669"/>
    <property type="project" value="UniProtKB-KW"/>
</dbReference>
<dbReference type="NCBIfam" id="TIGR00693">
    <property type="entry name" value="thiE"/>
    <property type="match status" value="1"/>
</dbReference>
<evidence type="ECO:0000256" key="11">
    <source>
        <dbReference type="RuleBase" id="RU003826"/>
    </source>
</evidence>
<dbReference type="EMBL" id="FXZE01000009">
    <property type="protein sequence ID" value="SMX89109.1"/>
    <property type="molecule type" value="Genomic_DNA"/>
</dbReference>
<feature type="domain" description="Thiamine phosphate synthase/TenI" evidence="13">
    <location>
        <begin position="19"/>
        <end position="223"/>
    </location>
</feature>
<dbReference type="InterPro" id="IPR036206">
    <property type="entry name" value="ThiamineP_synth_sf"/>
</dbReference>
<dbReference type="GO" id="GO:0005737">
    <property type="term" value="C:cytoplasm"/>
    <property type="evidence" value="ECO:0007669"/>
    <property type="project" value="TreeGrafter"/>
</dbReference>
<comment type="similarity">
    <text evidence="10 11">Belongs to the thiamine-phosphate synthase family.</text>
</comment>
<evidence type="ECO:0000256" key="1">
    <source>
        <dbReference type="ARBA" id="ARBA00003814"/>
    </source>
</evidence>
<dbReference type="AlphaFoldDB" id="A0A2H1JNR2"/>
<evidence type="ECO:0000256" key="7">
    <source>
        <dbReference type="ARBA" id="ARBA00047334"/>
    </source>
</evidence>
<comment type="catalytic activity">
    <reaction evidence="8 10 11">
        <text>2-(2-carboxy-4-methylthiazol-5-yl)ethyl phosphate + 4-amino-2-methyl-5-(diphosphooxymethyl)pyrimidine + 2 H(+) = thiamine phosphate + CO2 + diphosphate</text>
        <dbReference type="Rhea" id="RHEA:47848"/>
        <dbReference type="ChEBI" id="CHEBI:15378"/>
        <dbReference type="ChEBI" id="CHEBI:16526"/>
        <dbReference type="ChEBI" id="CHEBI:33019"/>
        <dbReference type="ChEBI" id="CHEBI:37575"/>
        <dbReference type="ChEBI" id="CHEBI:57841"/>
        <dbReference type="ChEBI" id="CHEBI:62890"/>
        <dbReference type="EC" id="2.5.1.3"/>
    </reaction>
</comment>
<dbReference type="PANTHER" id="PTHR20857">
    <property type="entry name" value="THIAMINE-PHOSPHATE PYROPHOSPHORYLASE"/>
    <property type="match status" value="1"/>
</dbReference>
<dbReference type="EC" id="2.5.1.3" evidence="10"/>
<dbReference type="GO" id="GO:0009229">
    <property type="term" value="P:thiamine diphosphate biosynthetic process"/>
    <property type="evidence" value="ECO:0007669"/>
    <property type="project" value="UniProtKB-UniRule"/>
</dbReference>
<dbReference type="PANTHER" id="PTHR20857:SF15">
    <property type="entry name" value="THIAMINE-PHOSPHATE SYNTHASE"/>
    <property type="match status" value="1"/>
</dbReference>
<keyword evidence="6 10" id="KW-0784">Thiamine biosynthesis</keyword>
<feature type="binding site" evidence="10">
    <location>
        <begin position="169"/>
        <end position="171"/>
    </location>
    <ligand>
        <name>2-[(2R,5Z)-2-carboxy-4-methylthiazol-5(2H)-ylidene]ethyl phosphate</name>
        <dbReference type="ChEBI" id="CHEBI:62899"/>
    </ligand>
</feature>
<organism evidence="14 15">
    <name type="scientific">Brevibacterium antiquum</name>
    <dbReference type="NCBI Taxonomy" id="234835"/>
    <lineage>
        <taxon>Bacteria</taxon>
        <taxon>Bacillati</taxon>
        <taxon>Actinomycetota</taxon>
        <taxon>Actinomycetes</taxon>
        <taxon>Micrococcales</taxon>
        <taxon>Brevibacteriaceae</taxon>
        <taxon>Brevibacterium</taxon>
    </lineage>
</organism>
<comment type="catalytic activity">
    <reaction evidence="9 10 11">
        <text>2-[(2R,5Z)-2-carboxy-4-methylthiazol-5(2H)-ylidene]ethyl phosphate + 4-amino-2-methyl-5-(diphosphooxymethyl)pyrimidine + 2 H(+) = thiamine phosphate + CO2 + diphosphate</text>
        <dbReference type="Rhea" id="RHEA:47844"/>
        <dbReference type="ChEBI" id="CHEBI:15378"/>
        <dbReference type="ChEBI" id="CHEBI:16526"/>
        <dbReference type="ChEBI" id="CHEBI:33019"/>
        <dbReference type="ChEBI" id="CHEBI:37575"/>
        <dbReference type="ChEBI" id="CHEBI:57841"/>
        <dbReference type="ChEBI" id="CHEBI:62899"/>
        <dbReference type="EC" id="2.5.1.3"/>
    </reaction>
</comment>
<dbReference type="GO" id="GO:0004789">
    <property type="term" value="F:thiamine-phosphate diphosphorylase activity"/>
    <property type="evidence" value="ECO:0007669"/>
    <property type="project" value="UniProtKB-UniRule"/>
</dbReference>
<comment type="catalytic activity">
    <reaction evidence="7 10 11">
        <text>4-methyl-5-(2-phosphooxyethyl)-thiazole + 4-amino-2-methyl-5-(diphosphooxymethyl)pyrimidine + H(+) = thiamine phosphate + diphosphate</text>
        <dbReference type="Rhea" id="RHEA:22328"/>
        <dbReference type="ChEBI" id="CHEBI:15378"/>
        <dbReference type="ChEBI" id="CHEBI:33019"/>
        <dbReference type="ChEBI" id="CHEBI:37575"/>
        <dbReference type="ChEBI" id="CHEBI:57841"/>
        <dbReference type="ChEBI" id="CHEBI:58296"/>
        <dbReference type="EC" id="2.5.1.3"/>
    </reaction>
</comment>
<dbReference type="RefSeq" id="WP_101620762.1">
    <property type="nucleotide sequence ID" value="NZ_FXZE01000009.1"/>
</dbReference>
<evidence type="ECO:0000256" key="9">
    <source>
        <dbReference type="ARBA" id="ARBA00047883"/>
    </source>
</evidence>
<proteinExistence type="inferred from homology"/>
<keyword evidence="3 10" id="KW-0808">Transferase</keyword>
<keyword evidence="5 10" id="KW-0460">Magnesium</keyword>
<reference evidence="15" key="1">
    <citation type="submission" date="2017-03" db="EMBL/GenBank/DDBJ databases">
        <authorList>
            <person name="Monnet C."/>
        </authorList>
    </citation>
    <scope>NUCLEOTIDE SEQUENCE [LARGE SCALE GENOMIC DNA]</scope>
    <source>
        <strain evidence="15">P10</strain>
    </source>
</reference>
<feature type="binding site" evidence="10">
    <location>
        <position position="142"/>
    </location>
    <ligand>
        <name>4-amino-2-methyl-5-(diphosphooxymethyl)pyrimidine</name>
        <dbReference type="ChEBI" id="CHEBI:57841"/>
    </ligand>
</feature>
<evidence type="ECO:0000259" key="13">
    <source>
        <dbReference type="Pfam" id="PF02581"/>
    </source>
</evidence>
<feature type="binding site" evidence="10">
    <location>
        <position position="200"/>
    </location>
    <ligand>
        <name>2-[(2R,5Z)-2-carboxy-4-methylthiazol-5(2H)-ylidene]ethyl phosphate</name>
        <dbReference type="ChEBI" id="CHEBI:62899"/>
    </ligand>
</feature>
<evidence type="ECO:0000256" key="6">
    <source>
        <dbReference type="ARBA" id="ARBA00022977"/>
    </source>
</evidence>
<comment type="pathway">
    <text evidence="2 10 12">Cofactor biosynthesis; thiamine diphosphate biosynthesis; thiamine phosphate from 4-amino-2-methyl-5-diphosphomethylpyrimidine and 4-methyl-5-(2-phosphoethyl)-thiazole: step 1/1.</text>
</comment>
<comment type="function">
    <text evidence="1 10">Condenses 4-methyl-5-(beta-hydroxyethyl)thiazole monophosphate (THZ-P) and 2-methyl-4-amino-5-hydroxymethyl pyrimidine pyrophosphate (HMP-PP) to form thiamine monophosphate (TMP).</text>
</comment>
<dbReference type="Gene3D" id="3.20.20.70">
    <property type="entry name" value="Aldolase class I"/>
    <property type="match status" value="1"/>
</dbReference>
<evidence type="ECO:0000256" key="2">
    <source>
        <dbReference type="ARBA" id="ARBA00005165"/>
    </source>
</evidence>
<dbReference type="UniPathway" id="UPA00060">
    <property type="reaction ID" value="UER00141"/>
</dbReference>
<evidence type="ECO:0000256" key="8">
    <source>
        <dbReference type="ARBA" id="ARBA00047851"/>
    </source>
</evidence>
<dbReference type="CDD" id="cd00564">
    <property type="entry name" value="TMP_TenI"/>
    <property type="match status" value="1"/>
</dbReference>
<evidence type="ECO:0000256" key="5">
    <source>
        <dbReference type="ARBA" id="ARBA00022842"/>
    </source>
</evidence>
<dbReference type="InterPro" id="IPR034291">
    <property type="entry name" value="TMP_synthase"/>
</dbReference>
<evidence type="ECO:0000256" key="3">
    <source>
        <dbReference type="ARBA" id="ARBA00022679"/>
    </source>
</evidence>
<feature type="binding site" evidence="10">
    <location>
        <begin position="220"/>
        <end position="221"/>
    </location>
    <ligand>
        <name>2-[(2R,5Z)-2-carboxy-4-methylthiazol-5(2H)-ylidene]ethyl phosphate</name>
        <dbReference type="ChEBI" id="CHEBI:62899"/>
    </ligand>
</feature>
<protein>
    <recommendedName>
        <fullName evidence="10">Thiamine-phosphate synthase</fullName>
        <shortName evidence="10">TP synthase</shortName>
        <shortName evidence="10">TPS</shortName>
        <ecNumber evidence="10">2.5.1.3</ecNumber>
    </recommendedName>
    <alternativeName>
        <fullName evidence="10">Thiamine-phosphate pyrophosphorylase</fullName>
        <shortName evidence="10">TMP pyrophosphorylase</shortName>
        <shortName evidence="10">TMP-PPase</shortName>
    </alternativeName>
</protein>
<dbReference type="InterPro" id="IPR013785">
    <property type="entry name" value="Aldolase_TIM"/>
</dbReference>
<evidence type="ECO:0000313" key="14">
    <source>
        <dbReference type="EMBL" id="SMX89109.1"/>
    </source>
</evidence>